<proteinExistence type="predicted"/>
<reference evidence="1 2" key="1">
    <citation type="journal article" date="2014" name="Curr. Biol.">
        <title>The genome of the clonal raider ant Cerapachys biroi.</title>
        <authorList>
            <person name="Oxley P.R."/>
            <person name="Ji L."/>
            <person name="Fetter-Pruneda I."/>
            <person name="McKenzie S.K."/>
            <person name="Li C."/>
            <person name="Hu H."/>
            <person name="Zhang G."/>
            <person name="Kronauer D.J."/>
        </authorList>
    </citation>
    <scope>NUCLEOTIDE SEQUENCE [LARGE SCALE GENOMIC DNA]</scope>
</reference>
<evidence type="ECO:0000313" key="1">
    <source>
        <dbReference type="EMBL" id="EZA53452.1"/>
    </source>
</evidence>
<protein>
    <submittedName>
        <fullName evidence="1">Uncharacterized protein</fullName>
    </submittedName>
</protein>
<keyword evidence="2" id="KW-1185">Reference proteome</keyword>
<dbReference type="AlphaFoldDB" id="A0A026WBJ0"/>
<name>A0A026WBJ0_OOCBI</name>
<organism evidence="1 2">
    <name type="scientific">Ooceraea biroi</name>
    <name type="common">Clonal raider ant</name>
    <name type="synonym">Cerapachys biroi</name>
    <dbReference type="NCBI Taxonomy" id="2015173"/>
    <lineage>
        <taxon>Eukaryota</taxon>
        <taxon>Metazoa</taxon>
        <taxon>Ecdysozoa</taxon>
        <taxon>Arthropoda</taxon>
        <taxon>Hexapoda</taxon>
        <taxon>Insecta</taxon>
        <taxon>Pterygota</taxon>
        <taxon>Neoptera</taxon>
        <taxon>Endopterygota</taxon>
        <taxon>Hymenoptera</taxon>
        <taxon>Apocrita</taxon>
        <taxon>Aculeata</taxon>
        <taxon>Formicoidea</taxon>
        <taxon>Formicidae</taxon>
        <taxon>Dorylinae</taxon>
        <taxon>Ooceraea</taxon>
    </lineage>
</organism>
<dbReference type="EMBL" id="KK107293">
    <property type="protein sequence ID" value="EZA53452.1"/>
    <property type="molecule type" value="Genomic_DNA"/>
</dbReference>
<sequence length="77" mass="8842">MKVTSLELLYYKRCNPPSFWRRSFSLGCGFYELANYEYDYLSDVLLTGSQTCPGGVTLHPFSPPQRILTWRPSVCSP</sequence>
<evidence type="ECO:0000313" key="2">
    <source>
        <dbReference type="Proteomes" id="UP000053097"/>
    </source>
</evidence>
<accession>A0A026WBJ0</accession>
<dbReference type="Proteomes" id="UP000053097">
    <property type="component" value="Unassembled WGS sequence"/>
</dbReference>
<gene>
    <name evidence="1" type="ORF">X777_06533</name>
</gene>